<proteinExistence type="inferred from homology"/>
<keyword evidence="2" id="KW-0560">Oxidoreductase</keyword>
<keyword evidence="8" id="KW-1185">Reference proteome</keyword>
<dbReference type="Proteomes" id="UP000070412">
    <property type="component" value="Unassembled WGS sequence"/>
</dbReference>
<feature type="compositionally biased region" description="Basic and acidic residues" evidence="3">
    <location>
        <begin position="413"/>
        <end position="426"/>
    </location>
</feature>
<dbReference type="SUPFAM" id="SSF51735">
    <property type="entry name" value="NAD(P)-binding Rossmann-fold domains"/>
    <property type="match status" value="1"/>
</dbReference>
<evidence type="ECO:0000259" key="4">
    <source>
        <dbReference type="Pfam" id="PF01408"/>
    </source>
</evidence>
<feature type="domain" description="Gfo/Idh/MocA-like oxidoreductase N-terminal" evidence="4">
    <location>
        <begin position="6"/>
        <end position="114"/>
    </location>
</feature>
<dbReference type="AlphaFoldDB" id="A0A834VE87"/>
<evidence type="ECO:0000313" key="7">
    <source>
        <dbReference type="EnsemblMetazoa" id="KAF7493561.1"/>
    </source>
</evidence>
<evidence type="ECO:0000313" key="8">
    <source>
        <dbReference type="Proteomes" id="UP000070412"/>
    </source>
</evidence>
<dbReference type="EMBL" id="WVUK01000055">
    <property type="protein sequence ID" value="KAF7493561.1"/>
    <property type="molecule type" value="Genomic_DNA"/>
</dbReference>
<evidence type="ECO:0000313" key="6">
    <source>
        <dbReference type="EMBL" id="KAF7493561.1"/>
    </source>
</evidence>
<evidence type="ECO:0000256" key="1">
    <source>
        <dbReference type="ARBA" id="ARBA00010928"/>
    </source>
</evidence>
<protein>
    <submittedName>
        <fullName evidence="6">Glucose-fructose oxidoreductase domain-containing protein 2</fullName>
    </submittedName>
</protein>
<dbReference type="InterPro" id="IPR055170">
    <property type="entry name" value="GFO_IDH_MocA-like_dom"/>
</dbReference>
<comment type="similarity">
    <text evidence="1">Belongs to the Gfo/Idh/MocA family.</text>
</comment>
<feature type="domain" description="GFO/IDH/MocA-like oxidoreductase" evidence="5">
    <location>
        <begin position="138"/>
        <end position="277"/>
    </location>
</feature>
<gene>
    <name evidence="6" type="ORF">SSS_9087</name>
</gene>
<dbReference type="PANTHER" id="PTHR43818">
    <property type="entry name" value="BCDNA.GH03377"/>
    <property type="match status" value="1"/>
</dbReference>
<evidence type="ECO:0000259" key="5">
    <source>
        <dbReference type="Pfam" id="PF22725"/>
    </source>
</evidence>
<dbReference type="InterPro" id="IPR036291">
    <property type="entry name" value="NAD(P)-bd_dom_sf"/>
</dbReference>
<dbReference type="GO" id="GO:0000166">
    <property type="term" value="F:nucleotide binding"/>
    <property type="evidence" value="ECO:0007669"/>
    <property type="project" value="InterPro"/>
</dbReference>
<dbReference type="InterPro" id="IPR050463">
    <property type="entry name" value="Gfo/Idh/MocA_oxidrdct_glycsds"/>
</dbReference>
<accession>A0A834VE87</accession>
<dbReference type="GO" id="GO:0016491">
    <property type="term" value="F:oxidoreductase activity"/>
    <property type="evidence" value="ECO:0007669"/>
    <property type="project" value="UniProtKB-KW"/>
</dbReference>
<dbReference type="EnsemblMetazoa" id="SSS_9087s_mrna">
    <property type="protein sequence ID" value="KAF7493561.1"/>
    <property type="gene ID" value="SSS_9087"/>
</dbReference>
<dbReference type="InterPro" id="IPR000683">
    <property type="entry name" value="Gfo/Idh/MocA-like_OxRdtase_N"/>
</dbReference>
<name>A0A834VE87_SARSC</name>
<sequence length="469" mass="53707">MVLPGIGFFGFGPLASIMLDILHKNGFKINAVWAPREKDARELAGSRSIPFFSSVIDKVLLSSGVQLIMIVCPPHYHHQIATKACGIGKHVVCNWPPSISVKEAIWMNNAAQNYPALITLFIIGLRFVPSFNLMRKLIIDDDHVGFVRMITANVHCDVISVFREMSDHWDRNLGGGLLSIYGTNLIDIISYITGYRATRVHGLVNSIKQLKSNPIFYSCTEDYVNFQMEMHPDSKNCTRLLTMKKAQSISATVILNGHFYNDQPKHEVYVYGTKGYLVCRDGDLYSFRFDSNNRATNSNLDDPHSLLSKTSYLASKETLLHSSLKISTMKKSSTTIANKMNESYVYPQIYLLGIKNMITALKNAFLIQTYRNDNPKHHNYLIQNPIEEFKLNYPYRERNLDSDLDYSSNDSQQHSDEHHHHFLSEKNENEYDWTKRPVDQAVNFEDGIYLQQVIEAIHISSQTKEWIRI</sequence>
<dbReference type="Pfam" id="PF22725">
    <property type="entry name" value="GFO_IDH_MocA_C3"/>
    <property type="match status" value="1"/>
</dbReference>
<dbReference type="Gene3D" id="3.40.50.720">
    <property type="entry name" value="NAD(P)-binding Rossmann-like Domain"/>
    <property type="match status" value="1"/>
</dbReference>
<dbReference type="SUPFAM" id="SSF55347">
    <property type="entry name" value="Glyceraldehyde-3-phosphate dehydrogenase-like, C-terminal domain"/>
    <property type="match status" value="1"/>
</dbReference>
<reference evidence="6" key="2">
    <citation type="submission" date="2020-01" db="EMBL/GenBank/DDBJ databases">
        <authorList>
            <person name="Korhonen P.K.K."/>
            <person name="Guangxu M.G."/>
            <person name="Wang T.W."/>
            <person name="Stroehlein A.J.S."/>
            <person name="Young N.D."/>
            <person name="Ang C.-S.A."/>
            <person name="Fernando D.W.F."/>
            <person name="Lu H.L."/>
            <person name="Taylor S.T."/>
            <person name="Ehtesham M.E.M."/>
            <person name="Najaraj S.H.N."/>
            <person name="Harsha G.H.G."/>
            <person name="Madugundu A.M."/>
            <person name="Renuse S.R."/>
            <person name="Holt D.H."/>
            <person name="Pandey A.P."/>
            <person name="Papenfuss A.P."/>
            <person name="Gasser R.B.G."/>
            <person name="Fischer K.F."/>
        </authorList>
    </citation>
    <scope>NUCLEOTIDE SEQUENCE</scope>
    <source>
        <strain evidence="6">SSS_KF_BRIS2020</strain>
    </source>
</reference>
<reference evidence="8" key="1">
    <citation type="journal article" date="2020" name="PLoS Negl. Trop. Dis.">
        <title>High-quality nuclear genome for Sarcoptes scabiei-A critical resource for a neglected parasite.</title>
        <authorList>
            <person name="Korhonen P.K."/>
            <person name="Gasser R.B."/>
            <person name="Ma G."/>
            <person name="Wang T."/>
            <person name="Stroehlein A.J."/>
            <person name="Young N.D."/>
            <person name="Ang C.S."/>
            <person name="Fernando D.D."/>
            <person name="Lu H.C."/>
            <person name="Taylor S."/>
            <person name="Reynolds S.L."/>
            <person name="Mofiz E."/>
            <person name="Najaraj S.H."/>
            <person name="Gowda H."/>
            <person name="Madugundu A."/>
            <person name="Renuse S."/>
            <person name="Holt D."/>
            <person name="Pandey A."/>
            <person name="Papenfuss A.T."/>
            <person name="Fischer K."/>
        </authorList>
    </citation>
    <scope>NUCLEOTIDE SEQUENCE [LARGE SCALE GENOMIC DNA]</scope>
</reference>
<organism evidence="6">
    <name type="scientific">Sarcoptes scabiei</name>
    <name type="common">Itch mite</name>
    <name type="synonym">Acarus scabiei</name>
    <dbReference type="NCBI Taxonomy" id="52283"/>
    <lineage>
        <taxon>Eukaryota</taxon>
        <taxon>Metazoa</taxon>
        <taxon>Ecdysozoa</taxon>
        <taxon>Arthropoda</taxon>
        <taxon>Chelicerata</taxon>
        <taxon>Arachnida</taxon>
        <taxon>Acari</taxon>
        <taxon>Acariformes</taxon>
        <taxon>Sarcoptiformes</taxon>
        <taxon>Astigmata</taxon>
        <taxon>Psoroptidia</taxon>
        <taxon>Sarcoptoidea</taxon>
        <taxon>Sarcoptidae</taxon>
        <taxon>Sarcoptinae</taxon>
        <taxon>Sarcoptes</taxon>
    </lineage>
</organism>
<evidence type="ECO:0000256" key="3">
    <source>
        <dbReference type="SAM" id="MobiDB-lite"/>
    </source>
</evidence>
<dbReference type="OrthoDB" id="446809at2759"/>
<evidence type="ECO:0000256" key="2">
    <source>
        <dbReference type="ARBA" id="ARBA00023002"/>
    </source>
</evidence>
<dbReference type="PANTHER" id="PTHR43818:SF11">
    <property type="entry name" value="BCDNA.GH03377"/>
    <property type="match status" value="1"/>
</dbReference>
<dbReference type="Gene3D" id="3.30.360.10">
    <property type="entry name" value="Dihydrodipicolinate Reductase, domain 2"/>
    <property type="match status" value="2"/>
</dbReference>
<reference evidence="7" key="3">
    <citation type="submission" date="2022-06" db="UniProtKB">
        <authorList>
            <consortium name="EnsemblMetazoa"/>
        </authorList>
    </citation>
    <scope>IDENTIFICATION</scope>
</reference>
<feature type="region of interest" description="Disordered" evidence="3">
    <location>
        <begin position="402"/>
        <end position="426"/>
    </location>
</feature>
<dbReference type="Pfam" id="PF01408">
    <property type="entry name" value="GFO_IDH_MocA"/>
    <property type="match status" value="1"/>
</dbReference>
<dbReference type="OMA" id="YVNFQME"/>